<dbReference type="EMBL" id="JACICD010000005">
    <property type="protein sequence ID" value="MBB3772195.1"/>
    <property type="molecule type" value="Genomic_DNA"/>
</dbReference>
<evidence type="ECO:0008006" key="4">
    <source>
        <dbReference type="Google" id="ProtNLM"/>
    </source>
</evidence>
<evidence type="ECO:0000313" key="2">
    <source>
        <dbReference type="EMBL" id="MBB3772195.1"/>
    </source>
</evidence>
<proteinExistence type="predicted"/>
<dbReference type="Proteomes" id="UP000533469">
    <property type="component" value="Unassembled WGS sequence"/>
</dbReference>
<comment type="caution">
    <text evidence="2">The sequence shown here is derived from an EMBL/GenBank/DDBJ whole genome shotgun (WGS) entry which is preliminary data.</text>
</comment>
<gene>
    <name evidence="2" type="ORF">FHS55_002807</name>
</gene>
<feature type="signal peptide" evidence="1">
    <location>
        <begin position="1"/>
        <end position="22"/>
    </location>
</feature>
<dbReference type="AlphaFoldDB" id="A0A839ZBW0"/>
<name>A0A839ZBW0_9HYPH</name>
<evidence type="ECO:0000313" key="3">
    <source>
        <dbReference type="Proteomes" id="UP000533469"/>
    </source>
</evidence>
<organism evidence="2 3">
    <name type="scientific">Ancylobacter tetraedralis</name>
    <dbReference type="NCBI Taxonomy" id="217068"/>
    <lineage>
        <taxon>Bacteria</taxon>
        <taxon>Pseudomonadati</taxon>
        <taxon>Pseudomonadota</taxon>
        <taxon>Alphaproteobacteria</taxon>
        <taxon>Hyphomicrobiales</taxon>
        <taxon>Xanthobacteraceae</taxon>
        <taxon>Ancylobacter</taxon>
    </lineage>
</organism>
<evidence type="ECO:0000256" key="1">
    <source>
        <dbReference type="SAM" id="SignalP"/>
    </source>
</evidence>
<reference evidence="2 3" key="1">
    <citation type="submission" date="2020-08" db="EMBL/GenBank/DDBJ databases">
        <title>Genomic Encyclopedia of Type Strains, Phase IV (KMG-IV): sequencing the most valuable type-strain genomes for metagenomic binning, comparative biology and taxonomic classification.</title>
        <authorList>
            <person name="Goeker M."/>
        </authorList>
    </citation>
    <scope>NUCLEOTIDE SEQUENCE [LARGE SCALE GENOMIC DNA]</scope>
    <source>
        <strain evidence="2 3">DSM 5895</strain>
    </source>
</reference>
<keyword evidence="1" id="KW-0732">Signal</keyword>
<protein>
    <recommendedName>
        <fullName evidence="4">PepSY domain-containing protein</fullName>
    </recommendedName>
</protein>
<accession>A0A839ZBW0</accession>
<sequence length="126" mass="12416">MAAAAAGAVVAILAGVPGGGMARAQTAPPPGAYGPAPGPYGPAPGAYAPYEVPPPRGGGGGPVDDGAAIRMLTARGFNNVSVVRRRGPTLVLEANGPRGERVQVIVDALSGAINGMKVIGFGDQRY</sequence>
<feature type="chain" id="PRO_5033011370" description="PepSY domain-containing protein" evidence="1">
    <location>
        <begin position="23"/>
        <end position="126"/>
    </location>
</feature>
<keyword evidence="3" id="KW-1185">Reference proteome</keyword>